<feature type="transmembrane region" description="Helical" evidence="8">
    <location>
        <begin position="176"/>
        <end position="198"/>
    </location>
</feature>
<dbReference type="InterPro" id="IPR019127">
    <property type="entry name" value="Exosortase"/>
</dbReference>
<evidence type="ECO:0000256" key="2">
    <source>
        <dbReference type="ARBA" id="ARBA00022475"/>
    </source>
</evidence>
<keyword evidence="6 8" id="KW-1133">Transmembrane helix</keyword>
<dbReference type="Proteomes" id="UP001247805">
    <property type="component" value="Unassembled WGS sequence"/>
</dbReference>
<evidence type="ECO:0000256" key="7">
    <source>
        <dbReference type="ARBA" id="ARBA00023136"/>
    </source>
</evidence>
<evidence type="ECO:0000256" key="1">
    <source>
        <dbReference type="ARBA" id="ARBA00004651"/>
    </source>
</evidence>
<comment type="subcellular location">
    <subcellularLocation>
        <location evidence="1">Cell membrane</location>
        <topology evidence="1">Multi-pass membrane protein</topology>
    </subcellularLocation>
</comment>
<name>A0ABU3T294_9ALTE</name>
<dbReference type="NCBIfam" id="TIGR03109">
    <property type="entry name" value="exosort_XrtA"/>
    <property type="match status" value="1"/>
</dbReference>
<keyword evidence="3" id="KW-0645">Protease</keyword>
<feature type="transmembrane region" description="Helical" evidence="8">
    <location>
        <begin position="294"/>
        <end position="315"/>
    </location>
</feature>
<evidence type="ECO:0000256" key="3">
    <source>
        <dbReference type="ARBA" id="ARBA00022670"/>
    </source>
</evidence>
<dbReference type="RefSeq" id="WP_316027870.1">
    <property type="nucleotide sequence ID" value="NZ_JAWDIO010000002.1"/>
</dbReference>
<feature type="transmembrane region" description="Helical" evidence="8">
    <location>
        <begin position="126"/>
        <end position="144"/>
    </location>
</feature>
<dbReference type="NCBIfam" id="TIGR02602">
    <property type="entry name" value="8TM_EpsH"/>
    <property type="match status" value="1"/>
</dbReference>
<keyword evidence="5 9" id="KW-0378">Hydrolase</keyword>
<dbReference type="GO" id="GO:0016787">
    <property type="term" value="F:hydrolase activity"/>
    <property type="evidence" value="ECO:0007669"/>
    <property type="project" value="UniProtKB-KW"/>
</dbReference>
<organism evidence="9 10">
    <name type="scientific">Paraglaciecola aquimarina</name>
    <dbReference type="NCBI Taxonomy" id="1235557"/>
    <lineage>
        <taxon>Bacteria</taxon>
        <taxon>Pseudomonadati</taxon>
        <taxon>Pseudomonadota</taxon>
        <taxon>Gammaproteobacteria</taxon>
        <taxon>Alteromonadales</taxon>
        <taxon>Alteromonadaceae</taxon>
        <taxon>Paraglaciecola</taxon>
    </lineage>
</organism>
<accession>A0ABU3T294</accession>
<evidence type="ECO:0000256" key="6">
    <source>
        <dbReference type="ARBA" id="ARBA00022989"/>
    </source>
</evidence>
<feature type="transmembrane region" description="Helical" evidence="8">
    <location>
        <begin position="210"/>
        <end position="237"/>
    </location>
</feature>
<dbReference type="NCBIfam" id="TIGR04178">
    <property type="entry name" value="exo_archaeo"/>
    <property type="match status" value="1"/>
</dbReference>
<proteinExistence type="predicted"/>
<evidence type="ECO:0000313" key="10">
    <source>
        <dbReference type="Proteomes" id="UP001247805"/>
    </source>
</evidence>
<dbReference type="InterPro" id="IPR017540">
    <property type="entry name" value="Exosortase-1"/>
</dbReference>
<dbReference type="InterPro" id="IPR026392">
    <property type="entry name" value="Exo/Archaeosortase_dom"/>
</dbReference>
<feature type="transmembrane region" description="Helical" evidence="8">
    <location>
        <begin position="12"/>
        <end position="34"/>
    </location>
</feature>
<dbReference type="Pfam" id="PF09721">
    <property type="entry name" value="Exosortase_EpsH"/>
    <property type="match status" value="1"/>
</dbReference>
<keyword evidence="10" id="KW-1185">Reference proteome</keyword>
<evidence type="ECO:0000256" key="5">
    <source>
        <dbReference type="ARBA" id="ARBA00022801"/>
    </source>
</evidence>
<dbReference type="EMBL" id="JAWDIO010000002">
    <property type="protein sequence ID" value="MDU0356381.1"/>
    <property type="molecule type" value="Genomic_DNA"/>
</dbReference>
<protein>
    <submittedName>
        <fullName evidence="9">Exosortase A</fullName>
        <ecNumber evidence="9">3.4.22.-</ecNumber>
    </submittedName>
</protein>
<dbReference type="EC" id="3.4.22.-" evidence="9"/>
<gene>
    <name evidence="9" type="primary">xrtA</name>
    <name evidence="9" type="ORF">RS130_23025</name>
</gene>
<keyword evidence="7 8" id="KW-0472">Membrane</keyword>
<feature type="transmembrane region" description="Helical" evidence="8">
    <location>
        <begin position="40"/>
        <end position="58"/>
    </location>
</feature>
<evidence type="ECO:0000256" key="8">
    <source>
        <dbReference type="SAM" id="Phobius"/>
    </source>
</evidence>
<evidence type="ECO:0000313" key="9">
    <source>
        <dbReference type="EMBL" id="MDU0356381.1"/>
    </source>
</evidence>
<feature type="transmembrane region" description="Helical" evidence="8">
    <location>
        <begin position="74"/>
        <end position="94"/>
    </location>
</feature>
<sequence>MTLFSQGSVAKWTLSTICLILFLLVFQNTFILLVNTWFESTTFEHSFLIAPIAIWLIYRKQAELSNATIKPAPLLLGVVGGLSLLWLVGTIVGINALSQFSLLSIPLVAIWAFYGFDFVKIIRFPLFFLILSVPFGEFLIPNLQEITADLTVFFLQLVNVPIYREGLYLYIPEGTFHVAEACSGIRFLFSTITLGLLITHLQIKSRKRQFIFMLSVCLIPIIANGLRAFMIVFIGHVSDMQAAVGFDHIVYGWVFFCIVIILVVLLGNRISDVEGHSSASTTASEINISAPKPLLLIAFLCSVCIGPAISSIYHYKLNAFKESAVPESKQLSTPYKTNLGWHPIFPQADAVSIGPDTKVIQYVIQYDFEDETKELISWENRLYDPELWTIKSNSYHSLEYKDVNVPYRHIVVVNSLGVERNIFITYKVANAFFSNELKIKVFQLYSKLTFTDFGGKALISSTLVRDDMDPTEVIKKIVDYNSRIEN</sequence>
<reference evidence="9 10" key="1">
    <citation type="submission" date="2023-10" db="EMBL/GenBank/DDBJ databases">
        <title>Glaciecola aquimarina strain GGW-M5 nov., isolated from a coastal seawater.</title>
        <authorList>
            <person name="Bayburt H."/>
            <person name="Kim J.M."/>
            <person name="Choi B.J."/>
            <person name="Jeon C.O."/>
        </authorList>
    </citation>
    <scope>NUCLEOTIDE SEQUENCE [LARGE SCALE GENOMIC DNA]</scope>
    <source>
        <strain evidence="9 10">KCTC 32108</strain>
    </source>
</reference>
<feature type="transmembrane region" description="Helical" evidence="8">
    <location>
        <begin position="100"/>
        <end position="119"/>
    </location>
</feature>
<evidence type="ECO:0000256" key="4">
    <source>
        <dbReference type="ARBA" id="ARBA00022692"/>
    </source>
</evidence>
<comment type="caution">
    <text evidence="9">The sequence shown here is derived from an EMBL/GenBank/DDBJ whole genome shotgun (WGS) entry which is preliminary data.</text>
</comment>
<keyword evidence="2" id="KW-1003">Cell membrane</keyword>
<feature type="transmembrane region" description="Helical" evidence="8">
    <location>
        <begin position="249"/>
        <end position="267"/>
    </location>
</feature>
<dbReference type="InterPro" id="IPR013426">
    <property type="entry name" value="EpsH-like"/>
</dbReference>
<keyword evidence="4 8" id="KW-0812">Transmembrane</keyword>